<organism evidence="2 3">
    <name type="scientific">Aspergillus pseudoviridinutans</name>
    <dbReference type="NCBI Taxonomy" id="1517512"/>
    <lineage>
        <taxon>Eukaryota</taxon>
        <taxon>Fungi</taxon>
        <taxon>Dikarya</taxon>
        <taxon>Ascomycota</taxon>
        <taxon>Pezizomycotina</taxon>
        <taxon>Eurotiomycetes</taxon>
        <taxon>Eurotiomycetidae</taxon>
        <taxon>Eurotiales</taxon>
        <taxon>Aspergillaceae</taxon>
        <taxon>Aspergillus</taxon>
        <taxon>Aspergillus subgen. Fumigati</taxon>
    </lineage>
</organism>
<dbReference type="Pfam" id="PF08240">
    <property type="entry name" value="ADH_N"/>
    <property type="match status" value="1"/>
</dbReference>
<dbReference type="EMBL" id="BHVY01000005">
    <property type="protein sequence ID" value="GIJ89396.1"/>
    <property type="molecule type" value="Genomic_DNA"/>
</dbReference>
<evidence type="ECO:0000313" key="2">
    <source>
        <dbReference type="EMBL" id="GIJ89396.1"/>
    </source>
</evidence>
<gene>
    <name evidence="2" type="ORF">Asppvi_008336</name>
</gene>
<dbReference type="Proteomes" id="UP001043456">
    <property type="component" value="Unassembled WGS sequence"/>
</dbReference>
<dbReference type="InterPro" id="IPR011032">
    <property type="entry name" value="GroES-like_sf"/>
</dbReference>
<dbReference type="GeneID" id="67006946"/>
<proteinExistence type="predicted"/>
<dbReference type="AlphaFoldDB" id="A0A9P3EV78"/>
<reference evidence="2 3" key="1">
    <citation type="submission" date="2018-10" db="EMBL/GenBank/DDBJ databases">
        <title>Pan-genome distribution and transcriptional activeness of fungal secondary metabolism genes in Aspergillus section Fumigati.</title>
        <authorList>
            <person name="Takahashi H."/>
            <person name="Umemura M."/>
            <person name="Ninomiya A."/>
            <person name="Kusuya Y."/>
            <person name="Urayama S."/>
            <person name="Shimizu M."/>
            <person name="Watanabe A."/>
            <person name="Kamei K."/>
            <person name="Yaguchi T."/>
            <person name="Hagiwara D."/>
        </authorList>
    </citation>
    <scope>NUCLEOTIDE SEQUENCE [LARGE SCALE GENOMIC DNA]</scope>
    <source>
        <strain evidence="2 3">IFM 55266</strain>
    </source>
</reference>
<keyword evidence="3" id="KW-1185">Reference proteome</keyword>
<feature type="domain" description="Alcohol dehydrogenase-like N-terminal" evidence="1">
    <location>
        <begin position="14"/>
        <end position="67"/>
    </location>
</feature>
<accession>A0A9P3EV78</accession>
<evidence type="ECO:0000259" key="1">
    <source>
        <dbReference type="Pfam" id="PF08240"/>
    </source>
</evidence>
<dbReference type="Gene3D" id="3.90.180.10">
    <property type="entry name" value="Medium-chain alcohol dehydrogenases, catalytic domain"/>
    <property type="match status" value="1"/>
</dbReference>
<dbReference type="InterPro" id="IPR013154">
    <property type="entry name" value="ADH-like_N"/>
</dbReference>
<sequence length="89" mass="8950">MSAESHLRRANATPDTVIVKTVAVVINPADAKMLDYSPAAGAILGYDSAGTVIALGADTLAAGRLAVSDPVAGMVLTTQLGPSALFNPE</sequence>
<dbReference type="SUPFAM" id="SSF50129">
    <property type="entry name" value="GroES-like"/>
    <property type="match status" value="1"/>
</dbReference>
<evidence type="ECO:0000313" key="3">
    <source>
        <dbReference type="Proteomes" id="UP001043456"/>
    </source>
</evidence>
<dbReference type="RefSeq" id="XP_043160142.1">
    <property type="nucleotide sequence ID" value="XM_043304207.1"/>
</dbReference>
<dbReference type="OrthoDB" id="48317at2759"/>
<comment type="caution">
    <text evidence="2">The sequence shown here is derived from an EMBL/GenBank/DDBJ whole genome shotgun (WGS) entry which is preliminary data.</text>
</comment>
<name>A0A9P3EV78_9EURO</name>
<protein>
    <recommendedName>
        <fullName evidence="1">Alcohol dehydrogenase-like N-terminal domain-containing protein</fullName>
    </recommendedName>
</protein>